<keyword evidence="3" id="KW-1185">Reference proteome</keyword>
<dbReference type="Proteomes" id="UP001604043">
    <property type="component" value="Unassembled WGS sequence"/>
</dbReference>
<feature type="region of interest" description="Disordered" evidence="1">
    <location>
        <begin position="125"/>
        <end position="178"/>
    </location>
</feature>
<protein>
    <submittedName>
        <fullName evidence="2">ClpXP protease specificity-enhancing factor SspB</fullName>
    </submittedName>
</protein>
<dbReference type="Pfam" id="PF04386">
    <property type="entry name" value="SspB"/>
    <property type="match status" value="1"/>
</dbReference>
<gene>
    <name evidence="2" type="ORF">V5F30_11445</name>
</gene>
<sequence>MTVDHIRYDLLAQEALRSVVRRVLTDVAKTGLPGDHHFFISFDTRAPGVRLSQRMLEKYPEEMTIVLQHQFWDLIVTETSFEVGLSFGGIPERLLVPFTALKGFFDPAVKFGLQFETLTADADGEETDDAPLETPVSANGAVSNAPTPLKPAPGAASEPALASAASTAEGAEKPAGGAQVVQLDVFRNKK</sequence>
<evidence type="ECO:0000256" key="1">
    <source>
        <dbReference type="SAM" id="MobiDB-lite"/>
    </source>
</evidence>
<dbReference type="EMBL" id="JBAFUR010000002">
    <property type="protein sequence ID" value="MFG1252821.1"/>
    <property type="molecule type" value="Genomic_DNA"/>
</dbReference>
<keyword evidence="2" id="KW-0378">Hydrolase</keyword>
<keyword evidence="2" id="KW-0645">Protease</keyword>
<dbReference type="InterPro" id="IPR007481">
    <property type="entry name" value="SspB"/>
</dbReference>
<accession>A0ABW6ZG71</accession>
<name>A0ABW6ZG71_9HYPH</name>
<evidence type="ECO:0000313" key="3">
    <source>
        <dbReference type="Proteomes" id="UP001604043"/>
    </source>
</evidence>
<dbReference type="SUPFAM" id="SSF101738">
    <property type="entry name" value="SspB-like"/>
    <property type="match status" value="1"/>
</dbReference>
<dbReference type="Gene3D" id="2.30.30.220">
    <property type="entry name" value="SspB-like"/>
    <property type="match status" value="1"/>
</dbReference>
<comment type="caution">
    <text evidence="2">The sequence shown here is derived from an EMBL/GenBank/DDBJ whole genome shotgun (WGS) entry which is preliminary data.</text>
</comment>
<dbReference type="GO" id="GO:0006508">
    <property type="term" value="P:proteolysis"/>
    <property type="evidence" value="ECO:0007669"/>
    <property type="project" value="UniProtKB-KW"/>
</dbReference>
<evidence type="ECO:0000313" key="2">
    <source>
        <dbReference type="EMBL" id="MFG1252821.1"/>
    </source>
</evidence>
<reference evidence="2 3" key="1">
    <citation type="submission" date="2024-02" db="EMBL/GenBank/DDBJ databases">
        <title>Expansion and revision of Xanthobacter and proposal of Roseixanthobacter gen. nov.</title>
        <authorList>
            <person name="Soltysiak M.P.M."/>
            <person name="Jalihal A."/>
            <person name="Ory A."/>
            <person name="Chrisophersen C."/>
            <person name="Lee A.D."/>
            <person name="Boulton J."/>
            <person name="Springer M."/>
        </authorList>
    </citation>
    <scope>NUCLEOTIDE SEQUENCE [LARGE SCALE GENOMIC DNA]</scope>
    <source>
        <strain evidence="2 3">CB5</strain>
    </source>
</reference>
<dbReference type="RefSeq" id="WP_394007654.1">
    <property type="nucleotide sequence ID" value="NZ_JBAFUR010000002.1"/>
</dbReference>
<organism evidence="2 3">
    <name type="scientific">Xanthobacter aminoxidans</name>
    <dbReference type="NCBI Taxonomy" id="186280"/>
    <lineage>
        <taxon>Bacteria</taxon>
        <taxon>Pseudomonadati</taxon>
        <taxon>Pseudomonadota</taxon>
        <taxon>Alphaproteobacteria</taxon>
        <taxon>Hyphomicrobiales</taxon>
        <taxon>Xanthobacteraceae</taxon>
        <taxon>Xanthobacter</taxon>
    </lineage>
</organism>
<dbReference type="InterPro" id="IPR036760">
    <property type="entry name" value="SspB-like_sf"/>
</dbReference>
<feature type="compositionally biased region" description="Low complexity" evidence="1">
    <location>
        <begin position="152"/>
        <end position="169"/>
    </location>
</feature>
<proteinExistence type="predicted"/>
<dbReference type="GO" id="GO:0008233">
    <property type="term" value="F:peptidase activity"/>
    <property type="evidence" value="ECO:0007669"/>
    <property type="project" value="UniProtKB-KW"/>
</dbReference>
<feature type="compositionally biased region" description="Polar residues" evidence="1">
    <location>
        <begin position="136"/>
        <end position="146"/>
    </location>
</feature>